<evidence type="ECO:0000256" key="8">
    <source>
        <dbReference type="RuleBase" id="RU364100"/>
    </source>
</evidence>
<dbReference type="EMBL" id="JAUCFI010000003">
    <property type="protein sequence ID" value="MDM5284124.1"/>
    <property type="molecule type" value="Genomic_DNA"/>
</dbReference>
<keyword evidence="4 8" id="KW-0378">Hydrolase</keyword>
<dbReference type="Pfam" id="PF02586">
    <property type="entry name" value="SRAP"/>
    <property type="match status" value="1"/>
</dbReference>
<dbReference type="InterPro" id="IPR036590">
    <property type="entry name" value="SRAP-like"/>
</dbReference>
<reference evidence="9" key="1">
    <citation type="submission" date="2023-06" db="EMBL/GenBank/DDBJ databases">
        <title>Comparative genomics of Bacillaceae isolates and their secondary metabolite potential.</title>
        <authorList>
            <person name="Song L."/>
            <person name="Nielsen L.J."/>
            <person name="Mohite O."/>
            <person name="Xu X."/>
            <person name="Weber T."/>
            <person name="Kovacs A.T."/>
        </authorList>
    </citation>
    <scope>NUCLEOTIDE SEQUENCE</scope>
    <source>
        <strain evidence="9">G1S1</strain>
    </source>
</reference>
<evidence type="ECO:0000256" key="1">
    <source>
        <dbReference type="ARBA" id="ARBA00008136"/>
    </source>
</evidence>
<dbReference type="RefSeq" id="WP_289349795.1">
    <property type="nucleotide sequence ID" value="NZ_JAUCFI010000003.1"/>
</dbReference>
<keyword evidence="3" id="KW-0227">DNA damage</keyword>
<dbReference type="EC" id="3.4.-.-" evidence="8"/>
<evidence type="ECO:0000256" key="3">
    <source>
        <dbReference type="ARBA" id="ARBA00022763"/>
    </source>
</evidence>
<evidence type="ECO:0000256" key="6">
    <source>
        <dbReference type="ARBA" id="ARBA00023125"/>
    </source>
</evidence>
<name>A0AAJ1QM78_9BACI</name>
<dbReference type="PANTHER" id="PTHR13604:SF0">
    <property type="entry name" value="ABASIC SITE PROCESSING PROTEIN HMCES"/>
    <property type="match status" value="1"/>
</dbReference>
<dbReference type="Proteomes" id="UP001238973">
    <property type="component" value="Unassembled WGS sequence"/>
</dbReference>
<dbReference type="PANTHER" id="PTHR13604">
    <property type="entry name" value="DC12-RELATED"/>
    <property type="match status" value="1"/>
</dbReference>
<organism evidence="9 10">
    <name type="scientific">Peribacillus frigoritolerans</name>
    <dbReference type="NCBI Taxonomy" id="450367"/>
    <lineage>
        <taxon>Bacteria</taxon>
        <taxon>Bacillati</taxon>
        <taxon>Bacillota</taxon>
        <taxon>Bacilli</taxon>
        <taxon>Bacillales</taxon>
        <taxon>Bacillaceae</taxon>
        <taxon>Peribacillus</taxon>
    </lineage>
</organism>
<evidence type="ECO:0000313" key="10">
    <source>
        <dbReference type="Proteomes" id="UP001238973"/>
    </source>
</evidence>
<keyword evidence="7" id="KW-0456">Lyase</keyword>
<dbReference type="GO" id="GO:0106300">
    <property type="term" value="P:protein-DNA covalent cross-linking repair"/>
    <property type="evidence" value="ECO:0007669"/>
    <property type="project" value="InterPro"/>
</dbReference>
<accession>A0AAJ1QM78</accession>
<dbReference type="InterPro" id="IPR003738">
    <property type="entry name" value="SRAP"/>
</dbReference>
<dbReference type="AlphaFoldDB" id="A0AAJ1QM78"/>
<gene>
    <name evidence="9" type="ORF">QUF85_12530</name>
</gene>
<dbReference type="SUPFAM" id="SSF143081">
    <property type="entry name" value="BB1717-like"/>
    <property type="match status" value="1"/>
</dbReference>
<evidence type="ECO:0000256" key="4">
    <source>
        <dbReference type="ARBA" id="ARBA00022801"/>
    </source>
</evidence>
<evidence type="ECO:0000256" key="5">
    <source>
        <dbReference type="ARBA" id="ARBA00023124"/>
    </source>
</evidence>
<dbReference type="GO" id="GO:0003697">
    <property type="term" value="F:single-stranded DNA binding"/>
    <property type="evidence" value="ECO:0007669"/>
    <property type="project" value="InterPro"/>
</dbReference>
<evidence type="ECO:0000256" key="2">
    <source>
        <dbReference type="ARBA" id="ARBA00022670"/>
    </source>
</evidence>
<protein>
    <recommendedName>
        <fullName evidence="8">Abasic site processing protein</fullName>
        <ecNumber evidence="8">3.4.-.-</ecNumber>
    </recommendedName>
</protein>
<keyword evidence="2 8" id="KW-0645">Protease</keyword>
<keyword evidence="6" id="KW-0238">DNA-binding</keyword>
<comment type="similarity">
    <text evidence="1 8">Belongs to the SOS response-associated peptidase family.</text>
</comment>
<dbReference type="GO" id="GO:0016829">
    <property type="term" value="F:lyase activity"/>
    <property type="evidence" value="ECO:0007669"/>
    <property type="project" value="UniProtKB-KW"/>
</dbReference>
<keyword evidence="5" id="KW-0190">Covalent protein-DNA linkage</keyword>
<comment type="caution">
    <text evidence="9">The sequence shown here is derived from an EMBL/GenBank/DDBJ whole genome shotgun (WGS) entry which is preliminary data.</text>
</comment>
<evidence type="ECO:0000313" key="9">
    <source>
        <dbReference type="EMBL" id="MDM5284124.1"/>
    </source>
</evidence>
<proteinExistence type="inferred from homology"/>
<evidence type="ECO:0000256" key="7">
    <source>
        <dbReference type="ARBA" id="ARBA00023239"/>
    </source>
</evidence>
<dbReference type="Gene3D" id="3.90.1680.10">
    <property type="entry name" value="SOS response associated peptidase-like"/>
    <property type="match status" value="1"/>
</dbReference>
<dbReference type="GO" id="GO:0008233">
    <property type="term" value="F:peptidase activity"/>
    <property type="evidence" value="ECO:0007669"/>
    <property type="project" value="UniProtKB-KW"/>
</dbReference>
<sequence>MCGRFTLFTDIEEIKERFDIQGSFDEEYQFSYNIAPSQSVLSVINDGVRNRLGYLRWGLIPFWAKDEKAGYKMINARAETIAEKASFRNAYKKKRCMIIADSFYEWKKTPERKIPMRIKLKNHAPFGMAGLWESWKSPEGISIYSCSVITTVPNELMTSIHDRMPVILKPEDEKDWLNPSINDPAYLQQYLKSFDSEQMEAFEVSTDVNSTKNNSPNLIQQIC</sequence>
<dbReference type="GO" id="GO:0006508">
    <property type="term" value="P:proteolysis"/>
    <property type="evidence" value="ECO:0007669"/>
    <property type="project" value="UniProtKB-KW"/>
</dbReference>